<keyword evidence="1" id="KW-0548">Nucleotidyltransferase</keyword>
<evidence type="ECO:0000256" key="7">
    <source>
        <dbReference type="ARBA" id="ARBA00022908"/>
    </source>
</evidence>
<dbReference type="GO" id="GO:0016787">
    <property type="term" value="F:hydrolase activity"/>
    <property type="evidence" value="ECO:0007669"/>
    <property type="project" value="UniProtKB-KW"/>
</dbReference>
<keyword evidence="6" id="KW-0460">Magnesium</keyword>
<dbReference type="GO" id="GO:0003887">
    <property type="term" value="F:DNA-directed DNA polymerase activity"/>
    <property type="evidence" value="ECO:0007669"/>
    <property type="project" value="UniProtKB-KW"/>
</dbReference>
<evidence type="ECO:0000256" key="2">
    <source>
        <dbReference type="ARBA" id="ARBA00022722"/>
    </source>
</evidence>
<sequence>TALLAGTHLPKSHWLEATLVAQYTRNRSPTSTLPDGVTPYECMHGKKPDLSSLRVFGCRGYAWIPPEKRRKGDDRREEVIMVGYERGRVGWWCMTPSGRRMFCADVYWEEDVLGRL</sequence>
<keyword evidence="10" id="KW-0233">DNA recombination</keyword>
<proteinExistence type="predicted"/>
<dbReference type="EMBL" id="QPFP01000046">
    <property type="protein sequence ID" value="TEB26704.1"/>
    <property type="molecule type" value="Genomic_DNA"/>
</dbReference>
<evidence type="ECO:0000256" key="4">
    <source>
        <dbReference type="ARBA" id="ARBA00022759"/>
    </source>
</evidence>
<feature type="non-terminal residue" evidence="12">
    <location>
        <position position="116"/>
    </location>
</feature>
<dbReference type="GO" id="GO:0003964">
    <property type="term" value="F:RNA-directed DNA polymerase activity"/>
    <property type="evidence" value="ECO:0007669"/>
    <property type="project" value="UniProtKB-KW"/>
</dbReference>
<dbReference type="GO" id="GO:0046872">
    <property type="term" value="F:metal ion binding"/>
    <property type="evidence" value="ECO:0007669"/>
    <property type="project" value="UniProtKB-KW"/>
</dbReference>
<dbReference type="AlphaFoldDB" id="A0A4Y7SYJ8"/>
<dbReference type="PANTHER" id="PTHR42648">
    <property type="entry name" value="TRANSPOSASE, PUTATIVE-RELATED"/>
    <property type="match status" value="1"/>
</dbReference>
<dbReference type="GO" id="GO:0015074">
    <property type="term" value="P:DNA integration"/>
    <property type="evidence" value="ECO:0007669"/>
    <property type="project" value="UniProtKB-KW"/>
</dbReference>
<feature type="domain" description="Retroviral polymerase SH3-like" evidence="11">
    <location>
        <begin position="58"/>
        <end position="110"/>
    </location>
</feature>
<feature type="non-terminal residue" evidence="12">
    <location>
        <position position="1"/>
    </location>
</feature>
<accession>A0A4Y7SYJ8</accession>
<keyword evidence="9" id="KW-0808">Transferase</keyword>
<evidence type="ECO:0000256" key="9">
    <source>
        <dbReference type="ARBA" id="ARBA00022932"/>
    </source>
</evidence>
<dbReference type="OrthoDB" id="3243429at2759"/>
<comment type="caution">
    <text evidence="12">The sequence shown here is derived from an EMBL/GenBank/DDBJ whole genome shotgun (WGS) entry which is preliminary data.</text>
</comment>
<keyword evidence="5" id="KW-0378">Hydrolase</keyword>
<evidence type="ECO:0000313" key="12">
    <source>
        <dbReference type="EMBL" id="TEB26704.1"/>
    </source>
</evidence>
<dbReference type="Proteomes" id="UP000298030">
    <property type="component" value="Unassembled WGS sequence"/>
</dbReference>
<evidence type="ECO:0000259" key="11">
    <source>
        <dbReference type="Pfam" id="PF25597"/>
    </source>
</evidence>
<dbReference type="GO" id="GO:0004519">
    <property type="term" value="F:endonuclease activity"/>
    <property type="evidence" value="ECO:0007669"/>
    <property type="project" value="UniProtKB-KW"/>
</dbReference>
<evidence type="ECO:0000256" key="1">
    <source>
        <dbReference type="ARBA" id="ARBA00022695"/>
    </source>
</evidence>
<name>A0A4Y7SYJ8_COPMI</name>
<evidence type="ECO:0000256" key="10">
    <source>
        <dbReference type="ARBA" id="ARBA00023172"/>
    </source>
</evidence>
<keyword evidence="3" id="KW-0479">Metal-binding</keyword>
<dbReference type="Pfam" id="PF25597">
    <property type="entry name" value="SH3_retrovirus"/>
    <property type="match status" value="1"/>
</dbReference>
<keyword evidence="4" id="KW-0255">Endonuclease</keyword>
<keyword evidence="7" id="KW-0229">DNA integration</keyword>
<gene>
    <name evidence="12" type="ORF">FA13DRAFT_1590598</name>
</gene>
<evidence type="ECO:0000256" key="6">
    <source>
        <dbReference type="ARBA" id="ARBA00022842"/>
    </source>
</evidence>
<evidence type="ECO:0000256" key="3">
    <source>
        <dbReference type="ARBA" id="ARBA00022723"/>
    </source>
</evidence>
<dbReference type="InterPro" id="IPR039537">
    <property type="entry name" value="Retrotran_Ty1/copia-like"/>
</dbReference>
<keyword evidence="9" id="KW-0239">DNA-directed DNA polymerase</keyword>
<dbReference type="InterPro" id="IPR057670">
    <property type="entry name" value="SH3_retrovirus"/>
</dbReference>
<dbReference type="PANTHER" id="PTHR42648:SF11">
    <property type="entry name" value="TRANSPOSON TY4-P GAG-POL POLYPROTEIN"/>
    <property type="match status" value="1"/>
</dbReference>
<evidence type="ECO:0000256" key="5">
    <source>
        <dbReference type="ARBA" id="ARBA00022801"/>
    </source>
</evidence>
<keyword evidence="8" id="KW-0695">RNA-directed DNA polymerase</keyword>
<dbReference type="STRING" id="71717.A0A4Y7SYJ8"/>
<evidence type="ECO:0000313" key="13">
    <source>
        <dbReference type="Proteomes" id="UP000298030"/>
    </source>
</evidence>
<organism evidence="12 13">
    <name type="scientific">Coprinellus micaceus</name>
    <name type="common">Glistening ink-cap mushroom</name>
    <name type="synonym">Coprinus micaceus</name>
    <dbReference type="NCBI Taxonomy" id="71717"/>
    <lineage>
        <taxon>Eukaryota</taxon>
        <taxon>Fungi</taxon>
        <taxon>Dikarya</taxon>
        <taxon>Basidiomycota</taxon>
        <taxon>Agaricomycotina</taxon>
        <taxon>Agaricomycetes</taxon>
        <taxon>Agaricomycetidae</taxon>
        <taxon>Agaricales</taxon>
        <taxon>Agaricineae</taxon>
        <taxon>Psathyrellaceae</taxon>
        <taxon>Coprinellus</taxon>
    </lineage>
</organism>
<dbReference type="GO" id="GO:0006310">
    <property type="term" value="P:DNA recombination"/>
    <property type="evidence" value="ECO:0007669"/>
    <property type="project" value="UniProtKB-KW"/>
</dbReference>
<keyword evidence="13" id="KW-1185">Reference proteome</keyword>
<keyword evidence="2" id="KW-0540">Nuclease</keyword>
<evidence type="ECO:0000256" key="8">
    <source>
        <dbReference type="ARBA" id="ARBA00022918"/>
    </source>
</evidence>
<protein>
    <recommendedName>
        <fullName evidence="11">Retroviral polymerase SH3-like domain-containing protein</fullName>
    </recommendedName>
</protein>
<reference evidence="12 13" key="1">
    <citation type="journal article" date="2019" name="Nat. Ecol. Evol.">
        <title>Megaphylogeny resolves global patterns of mushroom evolution.</title>
        <authorList>
            <person name="Varga T."/>
            <person name="Krizsan K."/>
            <person name="Foldi C."/>
            <person name="Dima B."/>
            <person name="Sanchez-Garcia M."/>
            <person name="Sanchez-Ramirez S."/>
            <person name="Szollosi G.J."/>
            <person name="Szarkandi J.G."/>
            <person name="Papp V."/>
            <person name="Albert L."/>
            <person name="Andreopoulos W."/>
            <person name="Angelini C."/>
            <person name="Antonin V."/>
            <person name="Barry K.W."/>
            <person name="Bougher N.L."/>
            <person name="Buchanan P."/>
            <person name="Buyck B."/>
            <person name="Bense V."/>
            <person name="Catcheside P."/>
            <person name="Chovatia M."/>
            <person name="Cooper J."/>
            <person name="Damon W."/>
            <person name="Desjardin D."/>
            <person name="Finy P."/>
            <person name="Geml J."/>
            <person name="Haridas S."/>
            <person name="Hughes K."/>
            <person name="Justo A."/>
            <person name="Karasinski D."/>
            <person name="Kautmanova I."/>
            <person name="Kiss B."/>
            <person name="Kocsube S."/>
            <person name="Kotiranta H."/>
            <person name="LaButti K.M."/>
            <person name="Lechner B.E."/>
            <person name="Liimatainen K."/>
            <person name="Lipzen A."/>
            <person name="Lukacs Z."/>
            <person name="Mihaltcheva S."/>
            <person name="Morgado L.N."/>
            <person name="Niskanen T."/>
            <person name="Noordeloos M.E."/>
            <person name="Ohm R.A."/>
            <person name="Ortiz-Santana B."/>
            <person name="Ovrebo C."/>
            <person name="Racz N."/>
            <person name="Riley R."/>
            <person name="Savchenko A."/>
            <person name="Shiryaev A."/>
            <person name="Soop K."/>
            <person name="Spirin V."/>
            <person name="Szebenyi C."/>
            <person name="Tomsovsky M."/>
            <person name="Tulloss R.E."/>
            <person name="Uehling J."/>
            <person name="Grigoriev I.V."/>
            <person name="Vagvolgyi C."/>
            <person name="Papp T."/>
            <person name="Martin F.M."/>
            <person name="Miettinen O."/>
            <person name="Hibbett D.S."/>
            <person name="Nagy L.G."/>
        </authorList>
    </citation>
    <scope>NUCLEOTIDE SEQUENCE [LARGE SCALE GENOMIC DNA]</scope>
    <source>
        <strain evidence="12 13">FP101781</strain>
    </source>
</reference>